<evidence type="ECO:0008006" key="5">
    <source>
        <dbReference type="Google" id="ProtNLM"/>
    </source>
</evidence>
<dbReference type="EMBL" id="MGDF01000004">
    <property type="protein sequence ID" value="OGL47628.1"/>
    <property type="molecule type" value="Genomic_DNA"/>
</dbReference>
<accession>A0A1F7S2V5</accession>
<feature type="compositionally biased region" description="Basic and acidic residues" evidence="1">
    <location>
        <begin position="1"/>
        <end position="15"/>
    </location>
</feature>
<keyword evidence="2" id="KW-0472">Membrane</keyword>
<keyword evidence="2" id="KW-0812">Transmembrane</keyword>
<comment type="caution">
    <text evidence="3">The sequence shown here is derived from an EMBL/GenBank/DDBJ whole genome shotgun (WGS) entry which is preliminary data.</text>
</comment>
<name>A0A1F7S2V5_9BACT</name>
<feature type="compositionally biased region" description="Basic residues" evidence="1">
    <location>
        <begin position="16"/>
        <end position="25"/>
    </location>
</feature>
<evidence type="ECO:0000313" key="3">
    <source>
        <dbReference type="EMBL" id="OGL47628.1"/>
    </source>
</evidence>
<feature type="compositionally biased region" description="Basic and acidic residues" evidence="1">
    <location>
        <begin position="41"/>
        <end position="83"/>
    </location>
</feature>
<protein>
    <recommendedName>
        <fullName evidence="5">Heavy metal translocating P-type ATPase</fullName>
    </recommendedName>
</protein>
<evidence type="ECO:0000256" key="1">
    <source>
        <dbReference type="SAM" id="MobiDB-lite"/>
    </source>
</evidence>
<feature type="transmembrane region" description="Helical" evidence="2">
    <location>
        <begin position="184"/>
        <end position="200"/>
    </location>
</feature>
<evidence type="ECO:0000256" key="2">
    <source>
        <dbReference type="SAM" id="Phobius"/>
    </source>
</evidence>
<gene>
    <name evidence="3" type="ORF">A2149_09080</name>
</gene>
<reference evidence="3 4" key="1">
    <citation type="journal article" date="2016" name="Nat. Commun.">
        <title>Thousands of microbial genomes shed light on interconnected biogeochemical processes in an aquifer system.</title>
        <authorList>
            <person name="Anantharaman K."/>
            <person name="Brown C.T."/>
            <person name="Hug L.A."/>
            <person name="Sharon I."/>
            <person name="Castelle C.J."/>
            <person name="Probst A.J."/>
            <person name="Thomas B.C."/>
            <person name="Singh A."/>
            <person name="Wilkins M.J."/>
            <person name="Karaoz U."/>
            <person name="Brodie E.L."/>
            <person name="Williams K.H."/>
            <person name="Hubbard S.S."/>
            <person name="Banfield J.F."/>
        </authorList>
    </citation>
    <scope>NUCLEOTIDE SEQUENCE [LARGE SCALE GENOMIC DNA]</scope>
</reference>
<proteinExistence type="predicted"/>
<evidence type="ECO:0000313" key="4">
    <source>
        <dbReference type="Proteomes" id="UP000178435"/>
    </source>
</evidence>
<sequence>MHDVKRDSLFEEIKGSKKKHARKKDKTPQEKHGHKNHGHSHSHEHDDHDDHDEVLASKYEGYEHRHVHEDHEEDEHHNDHDHDDHDDEYYEGHEHNHDEEELHEHGEDEHHHEHPKELFHDRAFEHVHEHGHHVLHSHDHVHHKEEIGLTHKWFKNPVRDWFALSVIGLLIAVSALGLVRADLSRGFLVMASVIGIYPLLKNSIIKGILEKRFAVDLVVSLILIIALLYGQIFPVALAVFLILLGSFLRLNFSWNK</sequence>
<dbReference type="Proteomes" id="UP000178435">
    <property type="component" value="Unassembled WGS sequence"/>
</dbReference>
<feature type="region of interest" description="Disordered" evidence="1">
    <location>
        <begin position="1"/>
        <end position="115"/>
    </location>
</feature>
<dbReference type="AlphaFoldDB" id="A0A1F7S2V5"/>
<organism evidence="3 4">
    <name type="scientific">Candidatus Schekmanbacteria bacterium RBG_16_38_11</name>
    <dbReference type="NCBI Taxonomy" id="1817880"/>
    <lineage>
        <taxon>Bacteria</taxon>
        <taxon>Candidatus Schekmaniibacteriota</taxon>
    </lineage>
</organism>
<keyword evidence="2" id="KW-1133">Transmembrane helix</keyword>
<feature type="transmembrane region" description="Helical" evidence="2">
    <location>
        <begin position="161"/>
        <end position="178"/>
    </location>
</feature>
<feature type="compositionally biased region" description="Basic and acidic residues" evidence="1">
    <location>
        <begin position="90"/>
        <end position="115"/>
    </location>
</feature>